<evidence type="ECO:0000313" key="2">
    <source>
        <dbReference type="EMBL" id="EGG29591.1"/>
    </source>
</evidence>
<dbReference type="InterPro" id="IPR050855">
    <property type="entry name" value="NDM-1-like"/>
</dbReference>
<sequence length="241" mass="26860">MEAKSLGPLDHAGAAGHWIEAMPNAKLYCHPKAARHLIDPSRLEASARGVYGEAFDALYGQLIPVPENRVVILEDHDSVEVGQRGLTAYHTRGHADHHLCLWDEQSRGWFTGDSFGICYPCMQTGDWPFALPATTPTQFLPSYYQESIDIIAAKKPQWIYPTHYGRIPFDVRTAQSLKQQIGAYANISDIEHAAAELQNITLHNLTQTFSGPEATMILDSLSQDLALNAQGVMHRLQNRTR</sequence>
<gene>
    <name evidence="2" type="ORF">IMCC3088_1633</name>
</gene>
<evidence type="ECO:0000313" key="3">
    <source>
        <dbReference type="Proteomes" id="UP000005615"/>
    </source>
</evidence>
<name>F3L266_9GAMM</name>
<evidence type="ECO:0000259" key="1">
    <source>
        <dbReference type="SMART" id="SM00849"/>
    </source>
</evidence>
<dbReference type="PANTHER" id="PTHR42951">
    <property type="entry name" value="METALLO-BETA-LACTAMASE DOMAIN-CONTAINING"/>
    <property type="match status" value="1"/>
</dbReference>
<organism evidence="2 3">
    <name type="scientific">Aequoribacter fuscus</name>
    <dbReference type="NCBI Taxonomy" id="2518989"/>
    <lineage>
        <taxon>Bacteria</taxon>
        <taxon>Pseudomonadati</taxon>
        <taxon>Pseudomonadota</taxon>
        <taxon>Gammaproteobacteria</taxon>
        <taxon>Cellvibrionales</taxon>
        <taxon>Halieaceae</taxon>
        <taxon>Aequoribacter</taxon>
    </lineage>
</organism>
<dbReference type="SMART" id="SM00849">
    <property type="entry name" value="Lactamase_B"/>
    <property type="match status" value="1"/>
</dbReference>
<dbReference type="PANTHER" id="PTHR42951:SF22">
    <property type="entry name" value="METALLO BETA-LACTAMASE SUPERFAMILY LIPOPROTEIN"/>
    <property type="match status" value="1"/>
</dbReference>
<reference evidence="2 3" key="1">
    <citation type="journal article" date="2011" name="J. Bacteriol.">
        <title>Genome sequence of strain IMCC3088, a proteorhodopsin-containing marine bacterium belonging to the OM60/NOR5 clade.</title>
        <authorList>
            <person name="Jang Y."/>
            <person name="Oh H.M."/>
            <person name="Kang I."/>
            <person name="Lee K."/>
            <person name="Yang S.J."/>
            <person name="Cho J.C."/>
        </authorList>
    </citation>
    <scope>NUCLEOTIDE SEQUENCE [LARGE SCALE GENOMIC DNA]</scope>
    <source>
        <strain evidence="2 3">IMCC3088</strain>
    </source>
</reference>
<dbReference type="STRING" id="2518989.IMCC3088_1633"/>
<dbReference type="SUPFAM" id="SSF56281">
    <property type="entry name" value="Metallo-hydrolase/oxidoreductase"/>
    <property type="match status" value="1"/>
</dbReference>
<dbReference type="Pfam" id="PF00753">
    <property type="entry name" value="Lactamase_B"/>
    <property type="match status" value="1"/>
</dbReference>
<proteinExistence type="predicted"/>
<dbReference type="eggNOG" id="COG0491">
    <property type="taxonomic scope" value="Bacteria"/>
</dbReference>
<comment type="caution">
    <text evidence="2">The sequence shown here is derived from an EMBL/GenBank/DDBJ whole genome shotgun (WGS) entry which is preliminary data.</text>
</comment>
<dbReference type="InterPro" id="IPR001279">
    <property type="entry name" value="Metallo-B-lactamas"/>
</dbReference>
<dbReference type="Gene3D" id="3.60.15.10">
    <property type="entry name" value="Ribonuclease Z/Hydroxyacylglutathione hydrolase-like"/>
    <property type="match status" value="1"/>
</dbReference>
<dbReference type="InterPro" id="IPR036866">
    <property type="entry name" value="RibonucZ/Hydroxyglut_hydro"/>
</dbReference>
<dbReference type="CDD" id="cd07726">
    <property type="entry name" value="ST1585-like_MBL-fold"/>
    <property type="match status" value="1"/>
</dbReference>
<feature type="domain" description="Metallo-beta-lactamase" evidence="1">
    <location>
        <begin position="1"/>
        <end position="163"/>
    </location>
</feature>
<dbReference type="EMBL" id="AEIG01000042">
    <property type="protein sequence ID" value="EGG29591.1"/>
    <property type="molecule type" value="Genomic_DNA"/>
</dbReference>
<dbReference type="AlphaFoldDB" id="F3L266"/>
<protein>
    <recommendedName>
        <fullName evidence="1">Metallo-beta-lactamase domain-containing protein</fullName>
    </recommendedName>
</protein>
<keyword evidence="3" id="KW-1185">Reference proteome</keyword>
<dbReference type="InterPro" id="IPR037482">
    <property type="entry name" value="ST1585_MBL-fold"/>
</dbReference>
<dbReference type="Proteomes" id="UP000005615">
    <property type="component" value="Unassembled WGS sequence"/>
</dbReference>
<accession>F3L266</accession>